<comment type="caution">
    <text evidence="2">The sequence shown here is derived from an EMBL/GenBank/DDBJ whole genome shotgun (WGS) entry which is preliminary data.</text>
</comment>
<dbReference type="AlphaFoldDB" id="A0AAN7M482"/>
<sequence length="81" mass="8633">MITSGRAITPCWERLAYPLGCGTDPLDNGASGSFEDLGILSMDDLLSTYMDIEKFRCKLENGSAPPLPKRKHDNAAGASGS</sequence>
<accession>A0AAN7M482</accession>
<feature type="region of interest" description="Disordered" evidence="1">
    <location>
        <begin position="60"/>
        <end position="81"/>
    </location>
</feature>
<name>A0AAN7M482_TRANT</name>
<dbReference type="EMBL" id="JAXQNO010000004">
    <property type="protein sequence ID" value="KAK4798975.1"/>
    <property type="molecule type" value="Genomic_DNA"/>
</dbReference>
<proteinExistence type="predicted"/>
<keyword evidence="3" id="KW-1185">Reference proteome</keyword>
<organism evidence="2 3">
    <name type="scientific">Trapa natans</name>
    <name type="common">Water chestnut</name>
    <dbReference type="NCBI Taxonomy" id="22666"/>
    <lineage>
        <taxon>Eukaryota</taxon>
        <taxon>Viridiplantae</taxon>
        <taxon>Streptophyta</taxon>
        <taxon>Embryophyta</taxon>
        <taxon>Tracheophyta</taxon>
        <taxon>Spermatophyta</taxon>
        <taxon>Magnoliopsida</taxon>
        <taxon>eudicotyledons</taxon>
        <taxon>Gunneridae</taxon>
        <taxon>Pentapetalae</taxon>
        <taxon>rosids</taxon>
        <taxon>malvids</taxon>
        <taxon>Myrtales</taxon>
        <taxon>Lythraceae</taxon>
        <taxon>Trapa</taxon>
    </lineage>
</organism>
<evidence type="ECO:0000256" key="1">
    <source>
        <dbReference type="SAM" id="MobiDB-lite"/>
    </source>
</evidence>
<gene>
    <name evidence="2" type="ORF">SAY86_024340</name>
</gene>
<protein>
    <submittedName>
        <fullName evidence="2">Uncharacterized protein</fullName>
    </submittedName>
</protein>
<dbReference type="Proteomes" id="UP001346149">
    <property type="component" value="Unassembled WGS sequence"/>
</dbReference>
<evidence type="ECO:0000313" key="2">
    <source>
        <dbReference type="EMBL" id="KAK4798975.1"/>
    </source>
</evidence>
<evidence type="ECO:0000313" key="3">
    <source>
        <dbReference type="Proteomes" id="UP001346149"/>
    </source>
</evidence>
<reference evidence="2 3" key="1">
    <citation type="journal article" date="2023" name="Hortic Res">
        <title>Pangenome of water caltrop reveals structural variations and asymmetric subgenome divergence after allopolyploidization.</title>
        <authorList>
            <person name="Zhang X."/>
            <person name="Chen Y."/>
            <person name="Wang L."/>
            <person name="Yuan Y."/>
            <person name="Fang M."/>
            <person name="Shi L."/>
            <person name="Lu R."/>
            <person name="Comes H.P."/>
            <person name="Ma Y."/>
            <person name="Chen Y."/>
            <person name="Huang G."/>
            <person name="Zhou Y."/>
            <person name="Zheng Z."/>
            <person name="Qiu Y."/>
        </authorList>
    </citation>
    <scope>NUCLEOTIDE SEQUENCE [LARGE SCALE GENOMIC DNA]</scope>
    <source>
        <strain evidence="2">F231</strain>
    </source>
</reference>